<dbReference type="AlphaFoldDB" id="A0A133V2D8"/>
<protein>
    <submittedName>
        <fullName evidence="1">Uncharacterized protein</fullName>
    </submittedName>
</protein>
<sequence length="120" mass="13597">MGYMNYEKQPDAIYTPDNTIWIYINVENEKYNLNPDGSFEIWLIADLSLKSPNNTAVPVSGYPSVIRENYPATRDPEEVYLGYYFTLSEGASKGEYTVTLTVTDKLADKTNTISSNFTVE</sequence>
<gene>
    <name evidence="1" type="ORF">AKJ42_00050</name>
</gene>
<accession>A0A133V2D8</accession>
<name>A0A133V2D8_9EURY</name>
<reference evidence="1 2" key="1">
    <citation type="journal article" date="2016" name="Sci. Rep.">
        <title>Metabolic traits of an uncultured archaeal lineage -MSBL1- from brine pools of the Red Sea.</title>
        <authorList>
            <person name="Mwirichia R."/>
            <person name="Alam I."/>
            <person name="Rashid M."/>
            <person name="Vinu M."/>
            <person name="Ba-Alawi W."/>
            <person name="Anthony Kamau A."/>
            <person name="Kamanda Ngugi D."/>
            <person name="Goker M."/>
            <person name="Klenk H.P."/>
            <person name="Bajic V."/>
            <person name="Stingl U."/>
        </authorList>
    </citation>
    <scope>NUCLEOTIDE SEQUENCE [LARGE SCALE GENOMIC DNA]</scope>
    <source>
        <strain evidence="1">SCGC-AAA261C02</strain>
    </source>
</reference>
<dbReference type="Proteomes" id="UP000070520">
    <property type="component" value="Unassembled WGS sequence"/>
</dbReference>
<keyword evidence="2" id="KW-1185">Reference proteome</keyword>
<proteinExistence type="predicted"/>
<comment type="caution">
    <text evidence="1">The sequence shown here is derived from an EMBL/GenBank/DDBJ whole genome shotgun (WGS) entry which is preliminary data.</text>
</comment>
<dbReference type="EMBL" id="LHXW01000001">
    <property type="protein sequence ID" value="KXB00603.1"/>
    <property type="molecule type" value="Genomic_DNA"/>
</dbReference>
<organism evidence="1 2">
    <name type="scientific">candidate division MSBL1 archaeon SCGC-AAA261C02</name>
    <dbReference type="NCBI Taxonomy" id="1698272"/>
    <lineage>
        <taxon>Archaea</taxon>
        <taxon>Methanobacteriati</taxon>
        <taxon>Methanobacteriota</taxon>
        <taxon>candidate division MSBL1</taxon>
    </lineage>
</organism>
<evidence type="ECO:0000313" key="2">
    <source>
        <dbReference type="Proteomes" id="UP000070520"/>
    </source>
</evidence>
<evidence type="ECO:0000313" key="1">
    <source>
        <dbReference type="EMBL" id="KXB00603.1"/>
    </source>
</evidence>